<dbReference type="EC" id="1.1.99.31" evidence="9"/>
<feature type="binding site" evidence="7">
    <location>
        <position position="154"/>
    </location>
    <ligand>
        <name>FMN</name>
        <dbReference type="ChEBI" id="CHEBI:58210"/>
    </ligand>
</feature>
<dbReference type="SUPFAM" id="SSF51395">
    <property type="entry name" value="FMN-linked oxidoreductases"/>
    <property type="match status" value="1"/>
</dbReference>
<comment type="cofactor">
    <cofactor evidence="1">
        <name>FMN</name>
        <dbReference type="ChEBI" id="CHEBI:58210"/>
    </cofactor>
</comment>
<dbReference type="GO" id="GO:0009060">
    <property type="term" value="P:aerobic respiration"/>
    <property type="evidence" value="ECO:0007669"/>
    <property type="project" value="TreeGrafter"/>
</dbReference>
<dbReference type="InterPro" id="IPR000262">
    <property type="entry name" value="FMN-dep_DH"/>
</dbReference>
<feature type="binding site" evidence="7">
    <location>
        <position position="105"/>
    </location>
    <ligand>
        <name>FMN</name>
        <dbReference type="ChEBI" id="CHEBI:58210"/>
    </ligand>
</feature>
<dbReference type="Pfam" id="PF01070">
    <property type="entry name" value="FMN_dh"/>
    <property type="match status" value="1"/>
</dbReference>
<dbReference type="GO" id="GO:0005886">
    <property type="term" value="C:plasma membrane"/>
    <property type="evidence" value="ECO:0007669"/>
    <property type="project" value="TreeGrafter"/>
</dbReference>
<evidence type="ECO:0000259" key="8">
    <source>
        <dbReference type="PROSITE" id="PS51349"/>
    </source>
</evidence>
<feature type="binding site" evidence="7">
    <location>
        <position position="128"/>
    </location>
    <ligand>
        <name>glyoxylate</name>
        <dbReference type="ChEBI" id="CHEBI:36655"/>
    </ligand>
</feature>
<organism evidence="9">
    <name type="scientific">Cupriavidus necator</name>
    <name type="common">Alcaligenes eutrophus</name>
    <name type="synonym">Ralstonia eutropha</name>
    <dbReference type="NCBI Taxonomy" id="106590"/>
    <lineage>
        <taxon>Bacteria</taxon>
        <taxon>Pseudomonadati</taxon>
        <taxon>Pseudomonadota</taxon>
        <taxon>Betaproteobacteria</taxon>
        <taxon>Burkholderiales</taxon>
        <taxon>Burkholderiaceae</taxon>
        <taxon>Cupriavidus</taxon>
    </lineage>
</organism>
<dbReference type="InterPro" id="IPR037396">
    <property type="entry name" value="FMN_HAD"/>
</dbReference>
<gene>
    <name evidence="9" type="primary">mdlB</name>
    <name evidence="9" type="ORF">CNECB9_2320090</name>
</gene>
<dbReference type="InterPro" id="IPR012133">
    <property type="entry name" value="Alpha-hydoxy_acid_DH_FMN"/>
</dbReference>
<proteinExistence type="inferred from homology"/>
<dbReference type="GO" id="GO:0033720">
    <property type="term" value="F:(S)-mandelate dehydrogenase activity"/>
    <property type="evidence" value="ECO:0007669"/>
    <property type="project" value="UniProtKB-EC"/>
</dbReference>
<dbReference type="AlphaFoldDB" id="A0A1K0J8B3"/>
<feature type="binding site" evidence="7">
    <location>
        <position position="278"/>
    </location>
    <ligand>
        <name>glyoxylate</name>
        <dbReference type="ChEBI" id="CHEBI:36655"/>
    </ligand>
</feature>
<dbReference type="InterPro" id="IPR013785">
    <property type="entry name" value="Aldolase_TIM"/>
</dbReference>
<dbReference type="PIRSF" id="PIRSF000138">
    <property type="entry name" value="Al-hdrx_acd_dh"/>
    <property type="match status" value="1"/>
</dbReference>
<feature type="active site" description="Proton acceptor" evidence="6">
    <location>
        <position position="275"/>
    </location>
</feature>
<evidence type="ECO:0000256" key="1">
    <source>
        <dbReference type="ARBA" id="ARBA00001917"/>
    </source>
</evidence>
<dbReference type="PANTHER" id="PTHR10578:SF107">
    <property type="entry name" value="2-HYDROXYACID OXIDASE 1"/>
    <property type="match status" value="1"/>
</dbReference>
<name>A0A1K0J8B3_CUPNE</name>
<reference evidence="9" key="1">
    <citation type="submission" date="2016-09" db="EMBL/GenBank/DDBJ databases">
        <authorList>
            <person name="Capua I."/>
            <person name="De Benedictis P."/>
            <person name="Joannis T."/>
            <person name="Lombin L.H."/>
            <person name="Cattoli G."/>
        </authorList>
    </citation>
    <scope>NUCLEOTIDE SEQUENCE</scope>
    <source>
        <strain evidence="9">B9</strain>
    </source>
</reference>
<feature type="binding site" evidence="7">
    <location>
        <begin position="76"/>
        <end position="78"/>
    </location>
    <ligand>
        <name>FMN</name>
        <dbReference type="ChEBI" id="CHEBI:58210"/>
    </ligand>
</feature>
<dbReference type="GO" id="GO:0010181">
    <property type="term" value="F:FMN binding"/>
    <property type="evidence" value="ECO:0007669"/>
    <property type="project" value="InterPro"/>
</dbReference>
<protein>
    <submittedName>
        <fullName evidence="9">(S)-mandelate dehydrogenase</fullName>
        <ecNumber evidence="9">1.1.99.31</ecNumber>
    </submittedName>
</protein>
<keyword evidence="3 7" id="KW-0288">FMN</keyword>
<feature type="binding site" evidence="7">
    <location>
        <position position="251"/>
    </location>
    <ligand>
        <name>FMN</name>
        <dbReference type="ChEBI" id="CHEBI:58210"/>
    </ligand>
</feature>
<dbReference type="PANTHER" id="PTHR10578">
    <property type="entry name" value="S -2-HYDROXY-ACID OXIDASE-RELATED"/>
    <property type="match status" value="1"/>
</dbReference>
<dbReference type="EMBL" id="FMSH01000149">
    <property type="protein sequence ID" value="SCU75322.1"/>
    <property type="molecule type" value="Genomic_DNA"/>
</dbReference>
<feature type="binding site" evidence="7">
    <location>
        <position position="273"/>
    </location>
    <ligand>
        <name>FMN</name>
        <dbReference type="ChEBI" id="CHEBI:58210"/>
    </ligand>
</feature>
<dbReference type="GO" id="GO:0004459">
    <property type="term" value="F:L-lactate dehydrogenase (NAD+) activity"/>
    <property type="evidence" value="ECO:0007669"/>
    <property type="project" value="TreeGrafter"/>
</dbReference>
<comment type="similarity">
    <text evidence="5">Belongs to the FMN-dependent alpha-hydroxy acid dehydrogenase family.</text>
</comment>
<feature type="binding site" evidence="7">
    <location>
        <position position="275"/>
    </location>
    <ligand>
        <name>glyoxylate</name>
        <dbReference type="ChEBI" id="CHEBI:36655"/>
    </ligand>
</feature>
<dbReference type="RefSeq" id="WP_340523654.1">
    <property type="nucleotide sequence ID" value="NZ_FMSH01000149.1"/>
</dbReference>
<dbReference type="PROSITE" id="PS51349">
    <property type="entry name" value="FMN_HYDROXY_ACID_DH_2"/>
    <property type="match status" value="1"/>
</dbReference>
<feature type="binding site" evidence="7">
    <location>
        <position position="23"/>
    </location>
    <ligand>
        <name>glyoxylate</name>
        <dbReference type="ChEBI" id="CHEBI:36655"/>
    </ligand>
</feature>
<evidence type="ECO:0000256" key="3">
    <source>
        <dbReference type="ARBA" id="ARBA00022643"/>
    </source>
</evidence>
<feature type="binding site" evidence="7">
    <location>
        <position position="163"/>
    </location>
    <ligand>
        <name>glyoxylate</name>
        <dbReference type="ChEBI" id="CHEBI:36655"/>
    </ligand>
</feature>
<evidence type="ECO:0000313" key="9">
    <source>
        <dbReference type="EMBL" id="SCU75322.1"/>
    </source>
</evidence>
<dbReference type="FunFam" id="3.20.20.70:FF:000029">
    <property type="entry name" value="L-lactate dehydrogenase"/>
    <property type="match status" value="1"/>
</dbReference>
<feature type="binding site" evidence="7">
    <location>
        <position position="126"/>
    </location>
    <ligand>
        <name>FMN</name>
        <dbReference type="ChEBI" id="CHEBI:58210"/>
    </ligand>
</feature>
<accession>A0A1K0J8B3</accession>
<sequence>MLPAIKDYRELARRRLSRFAFDYLEGGAEDGRTLARNLAAYQALLFRPRVLRDVTEIDPGMEIFGRKYSLPLLVGPTGLNGLYWPKAEEALARAAHAAGLPFVMSTASTSLMEDVRAATDGDLWLQLYVQRDRAIAESMMARARAAGFSTLMLTVDTMVHGKRDHDIRNGFRMPVPWTPRLLADLASHPRWCLRMLRQGGSPQLVNLARSSGLAADLKTQAAGLSRQMDMSLCWDDIAWLRQHWHGPVIIKGILTPADAEIAARQGLDGIVVSNHGGRQLEGAPSAVEMLPAIVAAAGRMHVFVDGGVRRGADIAKALAMGARGVLVGRAPLYGLAARGPRGVAEVLAILRGEFETTLRLLGIPEAARLDTAALSDDHAARLAAL</sequence>
<keyword evidence="2 7" id="KW-0285">Flavoprotein</keyword>
<feature type="binding site" evidence="7">
    <location>
        <begin position="328"/>
        <end position="329"/>
    </location>
    <ligand>
        <name>FMN</name>
        <dbReference type="ChEBI" id="CHEBI:58210"/>
    </ligand>
</feature>
<feature type="binding site" evidence="7">
    <location>
        <begin position="305"/>
        <end position="309"/>
    </location>
    <ligand>
        <name>FMN</name>
        <dbReference type="ChEBI" id="CHEBI:58210"/>
    </ligand>
</feature>
<dbReference type="Gene3D" id="3.20.20.70">
    <property type="entry name" value="Aldolase class I"/>
    <property type="match status" value="1"/>
</dbReference>
<evidence type="ECO:0000256" key="5">
    <source>
        <dbReference type="ARBA" id="ARBA00024042"/>
    </source>
</evidence>
<feature type="domain" description="FMN hydroxy acid dehydrogenase" evidence="8">
    <location>
        <begin position="1"/>
        <end position="379"/>
    </location>
</feature>
<evidence type="ECO:0000256" key="4">
    <source>
        <dbReference type="ARBA" id="ARBA00023002"/>
    </source>
</evidence>
<evidence type="ECO:0000256" key="6">
    <source>
        <dbReference type="PIRSR" id="PIRSR000138-1"/>
    </source>
</evidence>
<evidence type="ECO:0000256" key="2">
    <source>
        <dbReference type="ARBA" id="ARBA00022630"/>
    </source>
</evidence>
<dbReference type="InterPro" id="IPR008259">
    <property type="entry name" value="FMN_hydac_DH_AS"/>
</dbReference>
<evidence type="ECO:0000256" key="7">
    <source>
        <dbReference type="PIRSR" id="PIRSR000138-2"/>
    </source>
</evidence>
<dbReference type="PROSITE" id="PS00557">
    <property type="entry name" value="FMN_HYDROXY_ACID_DH_1"/>
    <property type="match status" value="1"/>
</dbReference>
<keyword evidence="4 9" id="KW-0560">Oxidoreductase</keyword>